<dbReference type="Proteomes" id="UP000253689">
    <property type="component" value="Chromosome"/>
</dbReference>
<dbReference type="KEGG" id="sphh:SDAV_001795"/>
<dbReference type="FunFam" id="3.20.20.100:FF:000015">
    <property type="entry name" value="Oxidoreductase, aldo/keto reductase family"/>
    <property type="match status" value="1"/>
</dbReference>
<dbReference type="PROSITE" id="PS00062">
    <property type="entry name" value="ALDOKETO_REDUCTASE_2"/>
    <property type="match status" value="1"/>
</dbReference>
<dbReference type="RefSeq" id="WP_114565292.1">
    <property type="nucleotide sequence ID" value="NZ_CP031088.1"/>
</dbReference>
<dbReference type="Gene3D" id="3.20.20.100">
    <property type="entry name" value="NADP-dependent oxidoreductase domain"/>
    <property type="match status" value="1"/>
</dbReference>
<gene>
    <name evidence="8" type="ORF">SDAV_001795</name>
</gene>
<dbReference type="PANTHER" id="PTHR43827:SF3">
    <property type="entry name" value="NADP-DEPENDENT OXIDOREDUCTASE DOMAIN-CONTAINING PROTEIN"/>
    <property type="match status" value="1"/>
</dbReference>
<dbReference type="Pfam" id="PF00248">
    <property type="entry name" value="Aldo_ket_red"/>
    <property type="match status" value="1"/>
</dbReference>
<dbReference type="PROSITE" id="PS00798">
    <property type="entry name" value="ALDOKETO_REDUCTASE_1"/>
    <property type="match status" value="1"/>
</dbReference>
<evidence type="ECO:0000256" key="1">
    <source>
        <dbReference type="ARBA" id="ARBA00007905"/>
    </source>
</evidence>
<dbReference type="PIRSF" id="PIRSF000097">
    <property type="entry name" value="AKR"/>
    <property type="match status" value="1"/>
</dbReference>
<protein>
    <submittedName>
        <fullName evidence="8">Aldo/keto reductase</fullName>
    </submittedName>
</protein>
<evidence type="ECO:0000259" key="7">
    <source>
        <dbReference type="Pfam" id="PF00248"/>
    </source>
</evidence>
<keyword evidence="2" id="KW-0521">NADP</keyword>
<dbReference type="EMBL" id="CP031088">
    <property type="protein sequence ID" value="AXF96746.1"/>
    <property type="molecule type" value="Genomic_DNA"/>
</dbReference>
<name>A0A345DRA5_9MOLU</name>
<evidence type="ECO:0000256" key="4">
    <source>
        <dbReference type="PIRSR" id="PIRSR000097-1"/>
    </source>
</evidence>
<keyword evidence="3" id="KW-0560">Oxidoreductase</keyword>
<feature type="active site" description="Proton donor" evidence="4">
    <location>
        <position position="53"/>
    </location>
</feature>
<evidence type="ECO:0000256" key="5">
    <source>
        <dbReference type="PIRSR" id="PIRSR000097-2"/>
    </source>
</evidence>
<dbReference type="InterPro" id="IPR020471">
    <property type="entry name" value="AKR"/>
</dbReference>
<evidence type="ECO:0000256" key="2">
    <source>
        <dbReference type="ARBA" id="ARBA00022857"/>
    </source>
</evidence>
<feature type="domain" description="NADP-dependent oxidoreductase" evidence="7">
    <location>
        <begin position="19"/>
        <end position="256"/>
    </location>
</feature>
<accession>A0A345DRA5</accession>
<dbReference type="InterPro" id="IPR036812">
    <property type="entry name" value="NAD(P)_OxRdtase_dom_sf"/>
</dbReference>
<evidence type="ECO:0000256" key="6">
    <source>
        <dbReference type="PIRSR" id="PIRSR000097-3"/>
    </source>
</evidence>
<proteinExistence type="inferred from homology"/>
<dbReference type="SUPFAM" id="SSF51430">
    <property type="entry name" value="NAD(P)-linked oxidoreductase"/>
    <property type="match status" value="1"/>
</dbReference>
<dbReference type="GO" id="GO:0016616">
    <property type="term" value="F:oxidoreductase activity, acting on the CH-OH group of donors, NAD or NADP as acceptor"/>
    <property type="evidence" value="ECO:0007669"/>
    <property type="project" value="UniProtKB-ARBA"/>
</dbReference>
<dbReference type="AlphaFoldDB" id="A0A345DRA5"/>
<evidence type="ECO:0000256" key="3">
    <source>
        <dbReference type="ARBA" id="ARBA00023002"/>
    </source>
</evidence>
<sequence length="273" mass="31112">MKTLTMKLKLFNGVEIPLIGLGTYKMTDKHEVYQVVIAALQNGYRHIDTAQIYGNEELIGKAIKDSGVPRKEIFLTSKIWNANHKYDVALQEVDNILTRLDKDYLDLCLVHWPTADRNECFRALETAYKAKKIRAIGVSNFEVSHLQELIAISEIKPMVNQVELHPGLNNTDVVKFCQANNIIIESWATLMQGQCMTNSTVLKIAEKHQKSPAQICLKWAIQQNIVVIPKSTHKERIIDNSELDDFMLDDEDMTELFALPQVRLGADPNNFNF</sequence>
<dbReference type="InterPro" id="IPR018170">
    <property type="entry name" value="Aldo/ket_reductase_CS"/>
</dbReference>
<dbReference type="PANTHER" id="PTHR43827">
    <property type="entry name" value="2,5-DIKETO-D-GLUCONIC ACID REDUCTASE"/>
    <property type="match status" value="1"/>
</dbReference>
<comment type="similarity">
    <text evidence="1">Belongs to the aldo/keto reductase family.</text>
</comment>
<dbReference type="PRINTS" id="PR00069">
    <property type="entry name" value="ALDKETRDTASE"/>
</dbReference>
<dbReference type="CDD" id="cd19071">
    <property type="entry name" value="AKR_AKR1-5-like"/>
    <property type="match status" value="1"/>
</dbReference>
<organism evidence="8 9">
    <name type="scientific">Spiroplasma phoeniceum P40</name>
    <dbReference type="NCBI Taxonomy" id="1276259"/>
    <lineage>
        <taxon>Bacteria</taxon>
        <taxon>Bacillati</taxon>
        <taxon>Mycoplasmatota</taxon>
        <taxon>Mollicutes</taxon>
        <taxon>Entomoplasmatales</taxon>
        <taxon>Spiroplasmataceae</taxon>
        <taxon>Spiroplasma</taxon>
    </lineage>
</organism>
<evidence type="ECO:0000313" key="8">
    <source>
        <dbReference type="EMBL" id="AXF96746.1"/>
    </source>
</evidence>
<dbReference type="InterPro" id="IPR023210">
    <property type="entry name" value="NADP_OxRdtase_dom"/>
</dbReference>
<feature type="binding site" evidence="5">
    <location>
        <position position="111"/>
    </location>
    <ligand>
        <name>substrate</name>
    </ligand>
</feature>
<keyword evidence="9" id="KW-1185">Reference proteome</keyword>
<feature type="site" description="Lowers pKa of active site Tyr" evidence="6">
    <location>
        <position position="78"/>
    </location>
</feature>
<reference evidence="9" key="1">
    <citation type="submission" date="2018-07" db="EMBL/GenBank/DDBJ databases">
        <title>Complete Genome Sequence of Spiroplasma phoeniceum.</title>
        <authorList>
            <person name="Davis R.E."/>
            <person name="Shao J.Y."/>
            <person name="Zhao Y."/>
            <person name="Silver A."/>
            <person name="Stump z."/>
            <person name="Gasparich G."/>
        </authorList>
    </citation>
    <scope>NUCLEOTIDE SEQUENCE [LARGE SCALE GENOMIC DNA]</scope>
    <source>
        <strain evidence="9">P40</strain>
    </source>
</reference>
<evidence type="ECO:0000313" key="9">
    <source>
        <dbReference type="Proteomes" id="UP000253689"/>
    </source>
</evidence>